<dbReference type="AlphaFoldDB" id="A0A7M7JDB4"/>
<accession>A0A7M7JDB4</accession>
<dbReference type="KEGG" id="vde:111245732"/>
<dbReference type="InParanoid" id="A0A7M7JDB4"/>
<evidence type="ECO:0000313" key="1">
    <source>
        <dbReference type="EnsemblMetazoa" id="XP_022650176"/>
    </source>
</evidence>
<name>A0A7M7JDB4_VARDE</name>
<keyword evidence="2" id="KW-1185">Reference proteome</keyword>
<dbReference type="RefSeq" id="XP_022650176.1">
    <property type="nucleotide sequence ID" value="XM_022794441.1"/>
</dbReference>
<evidence type="ECO:0000313" key="2">
    <source>
        <dbReference type="Proteomes" id="UP000594260"/>
    </source>
</evidence>
<reference evidence="1" key="1">
    <citation type="submission" date="2021-01" db="UniProtKB">
        <authorList>
            <consortium name="EnsemblMetazoa"/>
        </authorList>
    </citation>
    <scope>IDENTIFICATION</scope>
</reference>
<dbReference type="Proteomes" id="UP000594260">
    <property type="component" value="Unplaced"/>
</dbReference>
<sequence length="304" mass="36108">MLAVHLYLIEIQYIESDVSETFYTHDSKISDLNRHNVTCLSRQTASLCRVKNSYSKQLYHARIFRHSRYDFAYYQLNVTALKRKTTCRQVVMDRVVLHLSARLEGLQADTFELSQQYQETAKEKEKLLMDIEAVQTFLEHLIQHWRVNEIPFRPSELSADLNSTGSGIHVRGNGKKRPEIIDEIQSAVARIRDVNNQIDTERRLVKKANIRLNAEKLLRIRELVSKRTQRQVQMENQAMQKQIQNGKFDHLDIQNLYNDIEKTQIELNNFEYKEFKRVSELQRRRKRNVQKMIIELNRVKLHTI</sequence>
<organism evidence="1 2">
    <name type="scientific">Varroa destructor</name>
    <name type="common">Honeybee mite</name>
    <dbReference type="NCBI Taxonomy" id="109461"/>
    <lineage>
        <taxon>Eukaryota</taxon>
        <taxon>Metazoa</taxon>
        <taxon>Ecdysozoa</taxon>
        <taxon>Arthropoda</taxon>
        <taxon>Chelicerata</taxon>
        <taxon>Arachnida</taxon>
        <taxon>Acari</taxon>
        <taxon>Parasitiformes</taxon>
        <taxon>Mesostigmata</taxon>
        <taxon>Gamasina</taxon>
        <taxon>Dermanyssoidea</taxon>
        <taxon>Varroidae</taxon>
        <taxon>Varroa</taxon>
    </lineage>
</organism>
<protein>
    <submittedName>
        <fullName evidence="1">Uncharacterized protein</fullName>
    </submittedName>
</protein>
<proteinExistence type="predicted"/>
<dbReference type="EnsemblMetazoa" id="XM_022794441">
    <property type="protein sequence ID" value="XP_022650176"/>
    <property type="gene ID" value="LOC111245732"/>
</dbReference>
<dbReference type="GeneID" id="111245732"/>